<comment type="caution">
    <text evidence="2">The sequence shown here is derived from an EMBL/GenBank/DDBJ whole genome shotgun (WGS) entry which is preliminary data.</text>
</comment>
<feature type="compositionally biased region" description="Pro residues" evidence="1">
    <location>
        <begin position="107"/>
        <end position="117"/>
    </location>
</feature>
<dbReference type="AlphaFoldDB" id="A0A9W6TXX7"/>
<feature type="compositionally biased region" description="Low complexity" evidence="1">
    <location>
        <begin position="97"/>
        <end position="106"/>
    </location>
</feature>
<feature type="region of interest" description="Disordered" evidence="1">
    <location>
        <begin position="1"/>
        <end position="169"/>
    </location>
</feature>
<feature type="compositionally biased region" description="Low complexity" evidence="1">
    <location>
        <begin position="154"/>
        <end position="168"/>
    </location>
</feature>
<dbReference type="EMBL" id="BSXW01000446">
    <property type="protein sequence ID" value="GMF22622.1"/>
    <property type="molecule type" value="Genomic_DNA"/>
</dbReference>
<feature type="compositionally biased region" description="Polar residues" evidence="1">
    <location>
        <begin position="46"/>
        <end position="58"/>
    </location>
</feature>
<sequence length="341" mass="37224">MQAVRARARPKARKPPQSEDNEQLLVAEGTGAQPPDDPKGERKVSGNEQVSQSLQQTTSERRNTAEQGAEGLQQPEEPVTALSVTPSAPVFEELEALEAPPEQLPLQPRPSAPPPLPVRTSMPHAFHELSVPAVDTAPSAPPHLEDEEEVADHSSTTPSAPSLSPTASKTLHRVVASPRNPEILSPVVRMPAKAAAVASVEGASAAVRSSFAKSHLAEKKAGLHNIYPAIPRESSEAATQAKEGVADTAPATYEQLLKKKHIRVKLEPFVNYEMNLMRAEASQKRQEMKMRHIETNKGELYAWIERYLFSEYILHNAASTMDGYKQKIDLLVKKGKCTRNS</sequence>
<evidence type="ECO:0000256" key="1">
    <source>
        <dbReference type="SAM" id="MobiDB-lite"/>
    </source>
</evidence>
<gene>
    <name evidence="2" type="ORF">Plil01_000905100</name>
</gene>
<reference evidence="2" key="1">
    <citation type="submission" date="2023-04" db="EMBL/GenBank/DDBJ databases">
        <title>Phytophthora lilii NBRC 32176.</title>
        <authorList>
            <person name="Ichikawa N."/>
            <person name="Sato H."/>
            <person name="Tonouchi N."/>
        </authorList>
    </citation>
    <scope>NUCLEOTIDE SEQUENCE</scope>
    <source>
        <strain evidence="2">NBRC 32176</strain>
    </source>
</reference>
<accession>A0A9W6TXX7</accession>
<organism evidence="2 3">
    <name type="scientific">Phytophthora lilii</name>
    <dbReference type="NCBI Taxonomy" id="2077276"/>
    <lineage>
        <taxon>Eukaryota</taxon>
        <taxon>Sar</taxon>
        <taxon>Stramenopiles</taxon>
        <taxon>Oomycota</taxon>
        <taxon>Peronosporomycetes</taxon>
        <taxon>Peronosporales</taxon>
        <taxon>Peronosporaceae</taxon>
        <taxon>Phytophthora</taxon>
    </lineage>
</organism>
<evidence type="ECO:0000313" key="2">
    <source>
        <dbReference type="EMBL" id="GMF22622.1"/>
    </source>
</evidence>
<dbReference type="Proteomes" id="UP001165083">
    <property type="component" value="Unassembled WGS sequence"/>
</dbReference>
<keyword evidence="3" id="KW-1185">Reference proteome</keyword>
<name>A0A9W6TXX7_9STRA</name>
<feature type="compositionally biased region" description="Basic and acidic residues" evidence="1">
    <location>
        <begin position="36"/>
        <end position="45"/>
    </location>
</feature>
<evidence type="ECO:0000313" key="3">
    <source>
        <dbReference type="Proteomes" id="UP001165083"/>
    </source>
</evidence>
<feature type="compositionally biased region" description="Basic residues" evidence="1">
    <location>
        <begin position="1"/>
        <end position="14"/>
    </location>
</feature>
<proteinExistence type="predicted"/>
<protein>
    <submittedName>
        <fullName evidence="2">Unnamed protein product</fullName>
    </submittedName>
</protein>
<dbReference type="OrthoDB" id="128711at2759"/>